<evidence type="ECO:0000313" key="1">
    <source>
        <dbReference type="EMBL" id="KAF7574129.1"/>
    </source>
</evidence>
<keyword evidence="3" id="KW-1185">Reference proteome</keyword>
<comment type="caution">
    <text evidence="2">The sequence shown here is derived from an EMBL/GenBank/DDBJ whole genome shotgun (WGS) entry which is preliminary data.</text>
</comment>
<evidence type="ECO:0000313" key="3">
    <source>
        <dbReference type="Proteomes" id="UP000249757"/>
    </source>
</evidence>
<reference evidence="3" key="4">
    <citation type="journal article" date="2022" name="Microb. Genom.">
        <title>A global pangenome for the wheat fungal pathogen Pyrenophora tritici-repentis and prediction of effector protein structural homology.</title>
        <authorList>
            <person name="Moolhuijzen P.M."/>
            <person name="See P.T."/>
            <person name="Shi G."/>
            <person name="Powell H.R."/>
            <person name="Cockram J."/>
            <person name="Jorgensen L.N."/>
            <person name="Benslimane H."/>
            <person name="Strelkov S.E."/>
            <person name="Turner J."/>
            <person name="Liu Z."/>
            <person name="Moffat C.S."/>
        </authorList>
    </citation>
    <scope>NUCLEOTIDE SEQUENCE [LARGE SCALE GENOMIC DNA]</scope>
</reference>
<proteinExistence type="predicted"/>
<reference evidence="1" key="1">
    <citation type="journal article" date="2018" name="BMC Genomics">
        <title>Comparative genomics of the wheat fungal pathogen Pyrenophora tritici-repentis reveals chromosomal variations and genome plasticity.</title>
        <authorList>
            <person name="Moolhuijzen P."/>
            <person name="See P.T."/>
            <person name="Hane J.K."/>
            <person name="Shi G."/>
            <person name="Liu Z."/>
            <person name="Oliver R.P."/>
            <person name="Moffat C.S."/>
        </authorList>
    </citation>
    <scope>NUCLEOTIDE SEQUENCE [LARGE SCALE GENOMIC DNA]</scope>
    <source>
        <strain evidence="1">M4</strain>
    </source>
</reference>
<dbReference type="AlphaFoldDB" id="A0A317AIE3"/>
<dbReference type="EMBL" id="NRDI02000023">
    <property type="protein sequence ID" value="KAI1508932.1"/>
    <property type="molecule type" value="Genomic_DNA"/>
</dbReference>
<sequence>MYLSYVTIRGKSYISDISNERRHDMNELLWMTHPEYAILSLDELGIRDICFVAKESGSKPTGAPWYQHEKLYQNPDNNILITQNNFLVRNIAIHPQCRVKYLWDCPRQPDISREQWYRYESPVLGTESPFYMRHVNVDGNLNGLTVSCYMWTNMSFHAHGNLTSSSKPSPAEVEWIYSDQLVWVYFPISPGEKICGVWVLTLPGGLATVAIYTTLGRSRIFGSYQESEHRSDIKLQRLNGSPDGYVKSIYYNDLRPKPTERDLRLAVVSTKETTVAVPEDPPWPIGKVPVAGRQIGQDWFHSQAILKNVQSIDTCKHRTTGICLGILLHYEDSTREALGQWRFDHNIEVMDKQEVPHQINLCLGYVESIPCVTDICFGSGVDDPRWVAIAMRGCLVWWFSKLGGLVVHEDDTL</sequence>
<organism evidence="2 3">
    <name type="scientific">Pyrenophora tritici-repentis</name>
    <dbReference type="NCBI Taxonomy" id="45151"/>
    <lineage>
        <taxon>Eukaryota</taxon>
        <taxon>Fungi</taxon>
        <taxon>Dikarya</taxon>
        <taxon>Ascomycota</taxon>
        <taxon>Pezizomycotina</taxon>
        <taxon>Dothideomycetes</taxon>
        <taxon>Pleosporomycetidae</taxon>
        <taxon>Pleosporales</taxon>
        <taxon>Pleosporineae</taxon>
        <taxon>Pleosporaceae</taxon>
        <taxon>Pyrenophora</taxon>
    </lineage>
</organism>
<dbReference type="Proteomes" id="UP000249757">
    <property type="component" value="Unassembled WGS sequence"/>
</dbReference>
<accession>A0A317AIE3</accession>
<dbReference type="Proteomes" id="UP000245464">
    <property type="component" value="Chromosome 2"/>
</dbReference>
<protein>
    <submittedName>
        <fullName evidence="2">Uncharacterized protein</fullName>
    </submittedName>
</protein>
<name>A0A317AIE3_9PLEO</name>
<evidence type="ECO:0000313" key="2">
    <source>
        <dbReference type="EMBL" id="KAI1508932.1"/>
    </source>
</evidence>
<reference evidence="2" key="2">
    <citation type="submission" date="2021-05" db="EMBL/GenBank/DDBJ databases">
        <authorList>
            <person name="Moolhuijzen P.M."/>
            <person name="Moffat C.S."/>
        </authorList>
    </citation>
    <scope>NUCLEOTIDE SEQUENCE</scope>
    <source>
        <strain evidence="2">86-124</strain>
    </source>
</reference>
<gene>
    <name evidence="2" type="ORF">Ptr86124_012231</name>
    <name evidence="1" type="ORF">PtrM4_057520</name>
</gene>
<dbReference type="EMBL" id="NQIK02000002">
    <property type="protein sequence ID" value="KAF7574129.1"/>
    <property type="molecule type" value="Genomic_DNA"/>
</dbReference>
<reference evidence="2" key="3">
    <citation type="journal article" date="2022" name="bioRxiv">
        <title>A global pangenome for the wheat fungal pathogen Pyrenophora tritici-repentis and prediction of effector protein structural homology.</title>
        <authorList>
            <person name="Moolhuijzen P."/>
            <person name="See P.T."/>
            <person name="Shi G."/>
            <person name="Powell H.R."/>
            <person name="Cockram J."/>
            <person name="Jorgensen L.N."/>
            <person name="Benslimane H."/>
            <person name="Strelkov S.E."/>
            <person name="Turner J."/>
            <person name="Liu Z."/>
            <person name="Moffat C.S."/>
        </authorList>
    </citation>
    <scope>NUCLEOTIDE SEQUENCE</scope>
    <source>
        <strain evidence="2">86-124</strain>
    </source>
</reference>